<dbReference type="Pfam" id="PF01593">
    <property type="entry name" value="Amino_oxidase"/>
    <property type="match status" value="1"/>
</dbReference>
<keyword evidence="3" id="KW-1185">Reference proteome</keyword>
<dbReference type="InterPro" id="IPR050464">
    <property type="entry name" value="Zeta_carotene_desat/Oxidored"/>
</dbReference>
<dbReference type="InterPro" id="IPR002937">
    <property type="entry name" value="Amino_oxidase"/>
</dbReference>
<accession>A0ABZ2M521</accession>
<dbReference type="RefSeq" id="WP_394827778.1">
    <property type="nucleotide sequence ID" value="NZ_CP089984.1"/>
</dbReference>
<dbReference type="PANTHER" id="PTHR42923">
    <property type="entry name" value="PROTOPORPHYRINOGEN OXIDASE"/>
    <property type="match status" value="1"/>
</dbReference>
<proteinExistence type="predicted"/>
<evidence type="ECO:0000313" key="2">
    <source>
        <dbReference type="EMBL" id="WXB18137.1"/>
    </source>
</evidence>
<evidence type="ECO:0000259" key="1">
    <source>
        <dbReference type="Pfam" id="PF01593"/>
    </source>
</evidence>
<organism evidence="2 3">
    <name type="scientific">Pendulispora albinea</name>
    <dbReference type="NCBI Taxonomy" id="2741071"/>
    <lineage>
        <taxon>Bacteria</taxon>
        <taxon>Pseudomonadati</taxon>
        <taxon>Myxococcota</taxon>
        <taxon>Myxococcia</taxon>
        <taxon>Myxococcales</taxon>
        <taxon>Sorangiineae</taxon>
        <taxon>Pendulisporaceae</taxon>
        <taxon>Pendulispora</taxon>
    </lineage>
</organism>
<dbReference type="PANTHER" id="PTHR42923:SF46">
    <property type="entry name" value="AMINE OXIDASE"/>
    <property type="match status" value="1"/>
</dbReference>
<gene>
    <name evidence="2" type="ORF">LZC94_12855</name>
</gene>
<dbReference type="Proteomes" id="UP001370348">
    <property type="component" value="Chromosome"/>
</dbReference>
<reference evidence="2 3" key="1">
    <citation type="submission" date="2021-12" db="EMBL/GenBank/DDBJ databases">
        <title>Discovery of the Pendulisporaceae a myxobacterial family with distinct sporulation behavior and unique specialized metabolism.</title>
        <authorList>
            <person name="Garcia R."/>
            <person name="Popoff A."/>
            <person name="Bader C.D."/>
            <person name="Loehr J."/>
            <person name="Walesch S."/>
            <person name="Walt C."/>
            <person name="Boldt J."/>
            <person name="Bunk B."/>
            <person name="Haeckl F.J.F.P.J."/>
            <person name="Gunesch A.P."/>
            <person name="Birkelbach J."/>
            <person name="Nuebel U."/>
            <person name="Pietschmann T."/>
            <person name="Bach T."/>
            <person name="Mueller R."/>
        </authorList>
    </citation>
    <scope>NUCLEOTIDE SEQUENCE [LARGE SCALE GENOMIC DNA]</scope>
    <source>
        <strain evidence="2 3">MSr11954</strain>
    </source>
</reference>
<dbReference type="Gene3D" id="3.50.50.60">
    <property type="entry name" value="FAD/NAD(P)-binding domain"/>
    <property type="match status" value="1"/>
</dbReference>
<dbReference type="SUPFAM" id="SSF51905">
    <property type="entry name" value="FAD/NAD(P)-binding domain"/>
    <property type="match status" value="1"/>
</dbReference>
<feature type="domain" description="Amine oxidase" evidence="1">
    <location>
        <begin position="32"/>
        <end position="527"/>
    </location>
</feature>
<evidence type="ECO:0000313" key="3">
    <source>
        <dbReference type="Proteomes" id="UP001370348"/>
    </source>
</evidence>
<dbReference type="InterPro" id="IPR036188">
    <property type="entry name" value="FAD/NAD-bd_sf"/>
</dbReference>
<sequence>MAGTLGLGGRSTAWASSGAPGKNVAVLGGGVGGLTAAHELAERGFSVVVYEPVGFGGKARSIPVPGTGRNGRKDLPGEHGFRFFPGFYQNLPDTMSRIPFPGNRNGCLGNLIDGSTIRMSRAGGRHDIFIPLDAADAPSWLTPEALRQLLAGWLETNMHLPPNELAYFANRILVFLTSCDERRFGQWEHTPWWDFVRAAKMSPEYQRMLALGVTRNVVATKAEVASTWTVAHMVEAFLWSALRRGNYQSPDRLLDAPTNEAWIHPWLAHLASLGVQLELGWKVTGMALDGGAIAGATVTNKAGATREIKADWYVCAIPIEHCRTIWGPDILAADPALRKAVTLDTDWMVGLQYFLRRRPPIVKGHVNYMDSPWALTSICQAQFWPQDFAKSFGDGTVVDCLSVDISEWNKKGILYGKTAKECTRQQVAEEVWAQLRAHLEDTGDEVLPEEGWHSWHLDPAVTDLGTPGAANSEQLLIHPVGTLGKRPNAVTKIPNLFLGADYVRNDIDLATMEGANEAGRMAANGVLEASGSTAPKVTLHTLYRAPELEASKAHDQLRYRLGLPNLYDLG</sequence>
<dbReference type="EMBL" id="CP089984">
    <property type="protein sequence ID" value="WXB18137.1"/>
    <property type="molecule type" value="Genomic_DNA"/>
</dbReference>
<protein>
    <submittedName>
        <fullName evidence="2">FAD-dependent oxidoreductase</fullName>
    </submittedName>
</protein>
<name>A0ABZ2M521_9BACT</name>